<dbReference type="PANTHER" id="PTHR42852">
    <property type="entry name" value="THIOL:DISULFIDE INTERCHANGE PROTEIN DSBE"/>
    <property type="match status" value="1"/>
</dbReference>
<dbReference type="PROSITE" id="PS51257">
    <property type="entry name" value="PROKAR_LIPOPROTEIN"/>
    <property type="match status" value="1"/>
</dbReference>
<evidence type="ECO:0000256" key="2">
    <source>
        <dbReference type="ARBA" id="ARBA00022748"/>
    </source>
</evidence>
<dbReference type="PANTHER" id="PTHR42852:SF6">
    <property type="entry name" value="THIOL:DISULFIDE INTERCHANGE PROTEIN DSBE"/>
    <property type="match status" value="1"/>
</dbReference>
<evidence type="ECO:0000313" key="7">
    <source>
        <dbReference type="Proteomes" id="UP001610100"/>
    </source>
</evidence>
<proteinExistence type="predicted"/>
<organism evidence="6 7">
    <name type="scientific">Gaetbulibacter aestuarii</name>
    <dbReference type="NCBI Taxonomy" id="1502358"/>
    <lineage>
        <taxon>Bacteria</taxon>
        <taxon>Pseudomonadati</taxon>
        <taxon>Bacteroidota</taxon>
        <taxon>Flavobacteriia</taxon>
        <taxon>Flavobacteriales</taxon>
        <taxon>Flavobacteriaceae</taxon>
        <taxon>Gaetbulibacter</taxon>
    </lineage>
</organism>
<gene>
    <name evidence="6" type="ORF">V8G58_07830</name>
</gene>
<dbReference type="PROSITE" id="PS00194">
    <property type="entry name" value="THIOREDOXIN_1"/>
    <property type="match status" value="1"/>
</dbReference>
<dbReference type="EMBL" id="JBAWKB010000002">
    <property type="protein sequence ID" value="MFH6771843.1"/>
    <property type="molecule type" value="Genomic_DNA"/>
</dbReference>
<sequence length="374" mass="42322">MYTKKFQIIALILLIFFSCKNETKDYVFSLSGTLNNPSSEGVVLYQATDLSQKKFEPVDTLQVNPDGTFYETYKLQPHYYNLKVNDSTTIDIIADSLQDIIITPKATDGYDITGSPDTKLFEDYEAFRAKVLQTKVYPLRGQLYQLLRQKKPENAEKIATLGKRVEHAEASYRDTLINAVKPMGTSLAIYPTTLRWNGDKDLEFYKSLATQFAKEHPGLDITKRIQKKVKIMEQVAVGGKVANILAPDSSGTLQPLDKNLGKYTLIDFWGSWCGPCRSEATQLVQVYGQYHDQGFNIFGYAVERDKNRWKSAIEQDQRTWVNVSTLDWYSNPICANYGITALPKNFLVNDDGVIIAKDLHGEALDSKLAELFSN</sequence>
<dbReference type="InterPro" id="IPR013740">
    <property type="entry name" value="Redoxin"/>
</dbReference>
<accession>A0ABW7MYD6</accession>
<name>A0ABW7MYD6_9FLAO</name>
<keyword evidence="4" id="KW-0676">Redox-active center</keyword>
<dbReference type="PROSITE" id="PS51352">
    <property type="entry name" value="THIOREDOXIN_2"/>
    <property type="match status" value="1"/>
</dbReference>
<dbReference type="InterPro" id="IPR050553">
    <property type="entry name" value="Thioredoxin_ResA/DsbE_sf"/>
</dbReference>
<dbReference type="Gene3D" id="3.40.30.10">
    <property type="entry name" value="Glutaredoxin"/>
    <property type="match status" value="1"/>
</dbReference>
<evidence type="ECO:0000313" key="6">
    <source>
        <dbReference type="EMBL" id="MFH6771843.1"/>
    </source>
</evidence>
<comment type="subcellular location">
    <subcellularLocation>
        <location evidence="1">Cell envelope</location>
    </subcellularLocation>
</comment>
<dbReference type="InterPro" id="IPR036249">
    <property type="entry name" value="Thioredoxin-like_sf"/>
</dbReference>
<feature type="domain" description="Thioredoxin" evidence="5">
    <location>
        <begin position="235"/>
        <end position="374"/>
    </location>
</feature>
<evidence type="ECO:0000256" key="4">
    <source>
        <dbReference type="ARBA" id="ARBA00023284"/>
    </source>
</evidence>
<evidence type="ECO:0000256" key="3">
    <source>
        <dbReference type="ARBA" id="ARBA00023157"/>
    </source>
</evidence>
<evidence type="ECO:0000259" key="5">
    <source>
        <dbReference type="PROSITE" id="PS51352"/>
    </source>
</evidence>
<dbReference type="InterPro" id="IPR013766">
    <property type="entry name" value="Thioredoxin_domain"/>
</dbReference>
<protein>
    <submittedName>
        <fullName evidence="6">TlpA disulfide reductase family protein</fullName>
    </submittedName>
</protein>
<keyword evidence="3" id="KW-1015">Disulfide bond</keyword>
<dbReference type="InterPro" id="IPR017937">
    <property type="entry name" value="Thioredoxin_CS"/>
</dbReference>
<dbReference type="CDD" id="cd02966">
    <property type="entry name" value="TlpA_like_family"/>
    <property type="match status" value="1"/>
</dbReference>
<comment type="caution">
    <text evidence="6">The sequence shown here is derived from an EMBL/GenBank/DDBJ whole genome shotgun (WGS) entry which is preliminary data.</text>
</comment>
<keyword evidence="2" id="KW-0201">Cytochrome c-type biogenesis</keyword>
<dbReference type="RefSeq" id="WP_344741045.1">
    <property type="nucleotide sequence ID" value="NZ_BAABAY010000002.1"/>
</dbReference>
<keyword evidence="7" id="KW-1185">Reference proteome</keyword>
<evidence type="ECO:0000256" key="1">
    <source>
        <dbReference type="ARBA" id="ARBA00004196"/>
    </source>
</evidence>
<dbReference type="Pfam" id="PF08534">
    <property type="entry name" value="Redoxin"/>
    <property type="match status" value="1"/>
</dbReference>
<reference evidence="6 7" key="1">
    <citation type="submission" date="2024-02" db="EMBL/GenBank/DDBJ databases">
        <title>A Gaetbulibacter species isolated from tidal flats and genomic insights of their niches.</title>
        <authorList>
            <person name="Ye Y."/>
        </authorList>
    </citation>
    <scope>NUCLEOTIDE SEQUENCE [LARGE SCALE GENOMIC DNA]</scope>
    <source>
        <strain evidence="6 7">KYW382</strain>
    </source>
</reference>
<dbReference type="Proteomes" id="UP001610100">
    <property type="component" value="Unassembled WGS sequence"/>
</dbReference>
<dbReference type="SUPFAM" id="SSF52833">
    <property type="entry name" value="Thioredoxin-like"/>
    <property type="match status" value="1"/>
</dbReference>